<dbReference type="Proteomes" id="UP000037551">
    <property type="component" value="Unassembled WGS sequence"/>
</dbReference>
<dbReference type="Pfam" id="PF07433">
    <property type="entry name" value="DUF1513"/>
    <property type="match status" value="1"/>
</dbReference>
<keyword evidence="1" id="KW-0449">Lipoprotein</keyword>
<dbReference type="STRING" id="1674920.ACR52_18100"/>
<reference evidence="1 2" key="1">
    <citation type="submission" date="2015-06" db="EMBL/GenBank/DDBJ databases">
        <title>Draft genome sequence of an Antarctic Pseudomonas sp. strain KG01 with full potential for biotechnological applications.</title>
        <authorList>
            <person name="Pavlov M.S."/>
            <person name="Lira F."/>
            <person name="Martinez J.L."/>
            <person name="Marshall S.H."/>
        </authorList>
    </citation>
    <scope>NUCLEOTIDE SEQUENCE [LARGE SCALE GENOMIC DNA]</scope>
    <source>
        <strain evidence="1 2">KG01</strain>
    </source>
</reference>
<evidence type="ECO:0000313" key="2">
    <source>
        <dbReference type="Proteomes" id="UP000037551"/>
    </source>
</evidence>
<evidence type="ECO:0000313" key="1">
    <source>
        <dbReference type="EMBL" id="KMT54058.1"/>
    </source>
</evidence>
<sequence length="370" mass="40538">MLRRQALAIGSVLLTALTLGGWTLFKQKGFLQKEHGPLLLSARDDADGKHYAVGYRLDGKQVFATQVGQRCHDIINHPTLPIALFVARRPGTESYLIDLRDGALLQTITSHANRHFYGHAVIHKSGDWLYATENDTSDPGRGLLGVYKFEGERLVHSGEISTHGIGPHQVSWMPDGETLVVANGGIRTEAESRVEMNLNAMAPSLVLMHRDGTLISKETLGQQMNSVRHMGIASDGTILTGQQFMGPSQERSELLAIKRPGQPFVAFPVADEQLQAMGHYTASVAVHSELRLVALTAPRGNRFFIWNMDSGELRLDGPLPDCAGVGAVADGFVVTSGQGRCRFYDCRQKELLAKPLELPAGLWDNHLHLI</sequence>
<dbReference type="OrthoDB" id="5624218at2"/>
<dbReference type="EMBL" id="LFMW01000012">
    <property type="protein sequence ID" value="KMT54058.1"/>
    <property type="molecule type" value="Genomic_DNA"/>
</dbReference>
<dbReference type="InterPro" id="IPR008311">
    <property type="entry name" value="UCP028101"/>
</dbReference>
<organism evidence="1 2">
    <name type="scientific">Pseudomonas fildesensis</name>
    <dbReference type="NCBI Taxonomy" id="1674920"/>
    <lineage>
        <taxon>Bacteria</taxon>
        <taxon>Pseudomonadati</taxon>
        <taxon>Pseudomonadota</taxon>
        <taxon>Gammaproteobacteria</taxon>
        <taxon>Pseudomonadales</taxon>
        <taxon>Pseudomonadaceae</taxon>
        <taxon>Pseudomonas</taxon>
    </lineage>
</organism>
<protein>
    <submittedName>
        <fullName evidence="1">Lipoprotein</fullName>
    </submittedName>
</protein>
<gene>
    <name evidence="1" type="ORF">ACR52_18100</name>
</gene>
<dbReference type="AlphaFoldDB" id="A0A0J8G089"/>
<proteinExistence type="predicted"/>
<dbReference type="Gene3D" id="2.130.10.10">
    <property type="entry name" value="YVTN repeat-like/Quinoprotein amine dehydrogenase"/>
    <property type="match status" value="1"/>
</dbReference>
<comment type="caution">
    <text evidence="1">The sequence shown here is derived from an EMBL/GenBank/DDBJ whole genome shotgun (WGS) entry which is preliminary data.</text>
</comment>
<dbReference type="InterPro" id="IPR015943">
    <property type="entry name" value="WD40/YVTN_repeat-like_dom_sf"/>
</dbReference>
<keyword evidence="2" id="KW-1185">Reference proteome</keyword>
<dbReference type="PATRIC" id="fig|1674920.3.peg.2005"/>
<dbReference type="InterPro" id="IPR011044">
    <property type="entry name" value="Quino_amine_DH_bsu"/>
</dbReference>
<dbReference type="RefSeq" id="WP_048727183.1">
    <property type="nucleotide sequence ID" value="NZ_JBJGXJ010000008.1"/>
</dbReference>
<name>A0A0J8G089_9PSED</name>
<dbReference type="PIRSF" id="PIRSF028101">
    <property type="entry name" value="UCP028101"/>
    <property type="match status" value="1"/>
</dbReference>
<accession>A0A0J8G089</accession>
<dbReference type="SUPFAM" id="SSF50969">
    <property type="entry name" value="YVTN repeat-like/Quinoprotein amine dehydrogenase"/>
    <property type="match status" value="1"/>
</dbReference>